<dbReference type="PANTHER" id="PTHR33490">
    <property type="entry name" value="BLR5614 PROTEIN-RELATED"/>
    <property type="match status" value="1"/>
</dbReference>
<comment type="caution">
    <text evidence="2">The sequence shown here is derived from an EMBL/GenBank/DDBJ whole genome shotgun (WGS) entry which is preliminary data.</text>
</comment>
<evidence type="ECO:0000313" key="3">
    <source>
        <dbReference type="Proteomes" id="UP000240739"/>
    </source>
</evidence>
<gene>
    <name evidence="2" type="ORF">C7Y72_08540</name>
</gene>
<dbReference type="Gene3D" id="3.10.620.30">
    <property type="match status" value="1"/>
</dbReference>
<accession>A0A2T4UKA9</accession>
<name>A0A2T4UKA9_9ACTN</name>
<keyword evidence="3" id="KW-1185">Reference proteome</keyword>
<dbReference type="InterPro" id="IPR038765">
    <property type="entry name" value="Papain-like_cys_pep_sf"/>
</dbReference>
<dbReference type="Proteomes" id="UP000240739">
    <property type="component" value="Unassembled WGS sequence"/>
</dbReference>
<dbReference type="SMART" id="SM00460">
    <property type="entry name" value="TGc"/>
    <property type="match status" value="1"/>
</dbReference>
<evidence type="ECO:0000259" key="1">
    <source>
        <dbReference type="SMART" id="SM00460"/>
    </source>
</evidence>
<proteinExistence type="predicted"/>
<dbReference type="Pfam" id="PF01841">
    <property type="entry name" value="Transglut_core"/>
    <property type="match status" value="1"/>
</dbReference>
<dbReference type="OrthoDB" id="9804023at2"/>
<dbReference type="InterPro" id="IPR018667">
    <property type="entry name" value="DUF2126"/>
</dbReference>
<dbReference type="SUPFAM" id="SSF54001">
    <property type="entry name" value="Cysteine proteinases"/>
    <property type="match status" value="1"/>
</dbReference>
<organism evidence="2 3">
    <name type="scientific">Paraconexibacter algicola</name>
    <dbReference type="NCBI Taxonomy" id="2133960"/>
    <lineage>
        <taxon>Bacteria</taxon>
        <taxon>Bacillati</taxon>
        <taxon>Actinomycetota</taxon>
        <taxon>Thermoleophilia</taxon>
        <taxon>Solirubrobacterales</taxon>
        <taxon>Paraconexibacteraceae</taxon>
        <taxon>Paraconexibacter</taxon>
    </lineage>
</organism>
<protein>
    <submittedName>
        <fullName evidence="2">Transglutaminase</fullName>
    </submittedName>
</protein>
<evidence type="ECO:0000313" key="2">
    <source>
        <dbReference type="EMBL" id="PTL59694.1"/>
    </source>
</evidence>
<dbReference type="EMBL" id="PYYB01000001">
    <property type="protein sequence ID" value="PTL59694.1"/>
    <property type="molecule type" value="Genomic_DNA"/>
</dbReference>
<sequence length="1112" mass="121798">MSVRVAIEHRTVYRFDRPVRLGPHVVRLRPAPHCRTPIDGYALTVGPDPHRVVWQQDPFGNHTARLVHAEPVRELSITVELVADLTTINPFDFYLDEDAARWPFAYREPTATDLGPFLVLEPSPALDAWVAAYGRQERGTIDLLVDLTARIAQEVRYETRLEEGVQTPDETFERAAGSCRDSAWLLVQLLRRLGVAARFASGYLVQLAGTDGDGPAHDSTDLHAWAEAYVPGAGWIGLDATSGLLAGEGHIPLCCTSTPAAAAPVSGTSEAAGTLTFANAVRRLEEDPDVTAPYTPEQWERIDRLGHEVDARLEAGGVALTMGGEPTFVAVDDPDAPEWNIAALGPTKHGRAIELTHRLADAFAPGALLRYGQGKWYPSDPLPRWEIGVHWRHDGVPVWRDRSLQADPTTEGSATAQDAEDFVRGLLPWLGLPVEAAYPAYEDTIDELWREARLPGGDPPELDAPDPTDLRLAASVARAAFIEQLDKRTGDPVGWAVPLHRAPGDEEWSTGRWALRRGRLFLTPGDSPIGLRLPLDALTWRPPEFVPEPSVFAEVAPLPVPADAVPGEPGSAPPTVAAGAPTDTAAPAAADARLVEPPPITTLTAQVRASGHLHVFLPPLTALEHALELLRAIEDTAAGIGVPVVIEGYAPPSDRRAGRFVVTPDPGVIEVNIHPSASWPELCERSRTIVDAARETGLAAEKFALDGTHTGTGGGSHLTVGGATPAESPFLRRPDLLRSLITYWQIHPSLSYVFSGRFVGPTSQAPRIDEARHEALYELEIAFAELERLGEQARENGWETPAWQVDRLLRNILTDLTGNTHRAEFCIDKLHNPALESGRIGVLELRGFEMPPHVDMGLVQALLVRTLIARFAETPFTAPLRRWGTELHDRFLLPWWAAEDLRAVAADLRDSGYAFDDDWLDPFLHFRFPRLGEVTLDGTRIELRRAIEPWNVLGEEATTSGTARMVDSSLERLQVRVDHLDPDRHLVTCNGHALPLHPTAVPGVQVAGVRYRAWSLWSALHPTIGVHAPLELELVDRRTRRSLGGCAYHVTEPDGRAYGGVPRGAKEAEARRASRFVPGGRPGTIVDALDPDWDADYPRTLDLRRKPVRPRS</sequence>
<dbReference type="Pfam" id="PF09899">
    <property type="entry name" value="DUF2126"/>
    <property type="match status" value="1"/>
</dbReference>
<dbReference type="Pfam" id="PF08379">
    <property type="entry name" value="Bact_transglu_N"/>
    <property type="match status" value="1"/>
</dbReference>
<dbReference type="InterPro" id="IPR002931">
    <property type="entry name" value="Transglutaminase-like"/>
</dbReference>
<dbReference type="PANTHER" id="PTHR33490:SF1">
    <property type="entry name" value="SLL1233 PROTEIN"/>
    <property type="match status" value="1"/>
</dbReference>
<dbReference type="AlphaFoldDB" id="A0A2T4UKA9"/>
<dbReference type="InterPro" id="IPR013589">
    <property type="entry name" value="Bac_transglu_N"/>
</dbReference>
<dbReference type="RefSeq" id="WP_107568337.1">
    <property type="nucleotide sequence ID" value="NZ_PYYB01000001.1"/>
</dbReference>
<feature type="domain" description="Transglutaminase-like" evidence="1">
    <location>
        <begin position="171"/>
        <end position="242"/>
    </location>
</feature>
<reference evidence="2 3" key="1">
    <citation type="submission" date="2018-03" db="EMBL/GenBank/DDBJ databases">
        <title>Aquarubrobacter algicola gen. nov., sp. nov., a novel actinobacterium isolated from shallow eutrophic lake during the end of cyanobacterial harmful algal blooms.</title>
        <authorList>
            <person name="Chun S.J."/>
        </authorList>
    </citation>
    <scope>NUCLEOTIDE SEQUENCE [LARGE SCALE GENOMIC DNA]</scope>
    <source>
        <strain evidence="2 3">Seoho-28</strain>
    </source>
</reference>